<dbReference type="GO" id="GO:0012505">
    <property type="term" value="C:endomembrane system"/>
    <property type="evidence" value="ECO:0007669"/>
    <property type="project" value="UniProtKB-SubCell"/>
</dbReference>
<feature type="transmembrane region" description="Helical" evidence="7">
    <location>
        <begin position="158"/>
        <end position="178"/>
    </location>
</feature>
<proteinExistence type="predicted"/>
<dbReference type="FunCoup" id="A0A162UQB8">
    <property type="interactions" value="31"/>
</dbReference>
<dbReference type="PANTHER" id="PTHR23501">
    <property type="entry name" value="MAJOR FACILITATOR SUPERFAMILY"/>
    <property type="match status" value="1"/>
</dbReference>
<feature type="region of interest" description="Disordered" evidence="6">
    <location>
        <begin position="1"/>
        <end position="39"/>
    </location>
</feature>
<name>A0A162UQB8_PHYB8</name>
<dbReference type="AlphaFoldDB" id="A0A162UQB8"/>
<gene>
    <name evidence="9" type="ORF">PHYBLDRAFT_141330</name>
</gene>
<evidence type="ECO:0000256" key="4">
    <source>
        <dbReference type="ARBA" id="ARBA00022989"/>
    </source>
</evidence>
<sequence length="565" mass="61348">MTSGSSIKEGSPIIKDSGQENNYGSTSDNVSTSSTQDDQITITLKPTSEDDHPDLTKYMGKASLSVLVTCLCTGCFLSAMDSSIVTTVFNEIGTEFKNSNLSVWIMTSYMLSTSAVQPLYGKLSDIFGRKNTLVAILLFFLIGSWLCGAARTMLELSIARAIAGLGGGGLMTMASVAIHDLVPMRSRGQYQSYVNMAHTVGATVGAPLGGLINDMFGWRYCFYLNLPPCLVILYIYVYRLENYNLAVSKSNEPLSEKMKNVDFVGALILLTANVTFATGVSLGGNTHLWSDPFIVALLVIAGISFVSFGFYEFYVAKKPLVSRELIRNSNLVSVVLNNLFLCSATMGIGYLVPQFFMGVLGYNASSAGLWVLPRTAMVTIGCWVAGRYLAVTGRYKKYIVVFSVVNVGATVSHFLWTSTTPMWVQFLSMSVEGYCFGTLFVATMVALVADISRTENASATSMMFLCRSTGWLTGSTVTAAILQANLKKNLTASIKGPDAPKIIEFVRTSITKIRTLPPDIQIVVLAALEKSIHVTFWYAIVCSSLCFLVTSLFMKDCHLSSGKSK</sequence>
<evidence type="ECO:0000313" key="9">
    <source>
        <dbReference type="EMBL" id="OAD77442.1"/>
    </source>
</evidence>
<dbReference type="InParanoid" id="A0A162UQB8"/>
<feature type="transmembrane region" description="Helical" evidence="7">
    <location>
        <begin position="132"/>
        <end position="152"/>
    </location>
</feature>
<dbReference type="GeneID" id="28991476"/>
<keyword evidence="5 7" id="KW-0472">Membrane</keyword>
<reference evidence="10" key="1">
    <citation type="submission" date="2015-06" db="EMBL/GenBank/DDBJ databases">
        <title>Expansion of signal transduction pathways in fungi by whole-genome duplication.</title>
        <authorList>
            <consortium name="DOE Joint Genome Institute"/>
            <person name="Corrochano L.M."/>
            <person name="Kuo A."/>
            <person name="Marcet-Houben M."/>
            <person name="Polaino S."/>
            <person name="Salamov A."/>
            <person name="Villalobos J.M."/>
            <person name="Alvarez M.I."/>
            <person name="Avalos J."/>
            <person name="Benito E.P."/>
            <person name="Benoit I."/>
            <person name="Burger G."/>
            <person name="Camino L.P."/>
            <person name="Canovas D."/>
            <person name="Cerda-Olmedo E."/>
            <person name="Cheng J.-F."/>
            <person name="Dominguez A."/>
            <person name="Elias M."/>
            <person name="Eslava A.P."/>
            <person name="Glaser F."/>
            <person name="Grimwood J."/>
            <person name="Gutierrez G."/>
            <person name="Heitman J."/>
            <person name="Henrissat B."/>
            <person name="Iturriaga E.A."/>
            <person name="Lang B.F."/>
            <person name="Lavin J.L."/>
            <person name="Lee S."/>
            <person name="Li W."/>
            <person name="Lindquist E."/>
            <person name="Lopez-Garcia S."/>
            <person name="Luque E.M."/>
            <person name="Marcos A.T."/>
            <person name="Martin J."/>
            <person name="McCluskey K."/>
            <person name="Medina H.R."/>
            <person name="Miralles-Duran A."/>
            <person name="Miyazaki A."/>
            <person name="Munoz-Torres E."/>
            <person name="Oguiza J.A."/>
            <person name="Ohm R."/>
            <person name="Olmedo M."/>
            <person name="Orejas M."/>
            <person name="Ortiz-Castellanos L."/>
            <person name="Pisabarro A.G."/>
            <person name="Rodriguez-Romero J."/>
            <person name="Ruiz-Herrera J."/>
            <person name="Ruiz-Vazquez R."/>
            <person name="Sanz C."/>
            <person name="Schackwitz W."/>
            <person name="Schmutz J."/>
            <person name="Shahriari M."/>
            <person name="Shelest E."/>
            <person name="Silva-Franco F."/>
            <person name="Soanes D."/>
            <person name="Syed K."/>
            <person name="Tagua V.G."/>
            <person name="Talbot N.J."/>
            <person name="Thon M."/>
            <person name="De vries R.P."/>
            <person name="Wiebenga A."/>
            <person name="Yadav J.S."/>
            <person name="Braun E.L."/>
            <person name="Baker S."/>
            <person name="Garre V."/>
            <person name="Horwitz B."/>
            <person name="Torres-Martinez S."/>
            <person name="Idnurm A."/>
            <person name="Herrera-Estrella A."/>
            <person name="Gabaldon T."/>
            <person name="Grigoriev I.V."/>
        </authorList>
    </citation>
    <scope>NUCLEOTIDE SEQUENCE [LARGE SCALE GENOMIC DNA]</scope>
    <source>
        <strain evidence="10">NRRL 1555(-)</strain>
    </source>
</reference>
<dbReference type="OrthoDB" id="3437016at2759"/>
<evidence type="ECO:0000256" key="2">
    <source>
        <dbReference type="ARBA" id="ARBA00022448"/>
    </source>
</evidence>
<keyword evidence="3 7" id="KW-0812">Transmembrane</keyword>
<dbReference type="STRING" id="763407.A0A162UQB8"/>
<dbReference type="PANTHER" id="PTHR23501:SF191">
    <property type="entry name" value="VACUOLAR BASIC AMINO ACID TRANSPORTER 4"/>
    <property type="match status" value="1"/>
</dbReference>
<feature type="transmembrane region" description="Helical" evidence="7">
    <location>
        <begin position="222"/>
        <end position="240"/>
    </location>
</feature>
<dbReference type="Proteomes" id="UP000077315">
    <property type="component" value="Unassembled WGS sequence"/>
</dbReference>
<evidence type="ECO:0000259" key="8">
    <source>
        <dbReference type="PROSITE" id="PS50850"/>
    </source>
</evidence>
<dbReference type="GO" id="GO:0000329">
    <property type="term" value="C:fungal-type vacuole membrane"/>
    <property type="evidence" value="ECO:0007669"/>
    <property type="project" value="TreeGrafter"/>
</dbReference>
<keyword evidence="4 7" id="KW-1133">Transmembrane helix</keyword>
<feature type="transmembrane region" description="Helical" evidence="7">
    <location>
        <begin position="535"/>
        <end position="554"/>
    </location>
</feature>
<dbReference type="RefSeq" id="XP_018295482.1">
    <property type="nucleotide sequence ID" value="XM_018430570.1"/>
</dbReference>
<feature type="compositionally biased region" description="Polar residues" evidence="6">
    <location>
        <begin position="19"/>
        <end position="39"/>
    </location>
</feature>
<feature type="transmembrane region" description="Helical" evidence="7">
    <location>
        <begin position="335"/>
        <end position="356"/>
    </location>
</feature>
<dbReference type="Gene3D" id="1.20.1720.10">
    <property type="entry name" value="Multidrug resistance protein D"/>
    <property type="match status" value="1"/>
</dbReference>
<feature type="transmembrane region" description="Helical" evidence="7">
    <location>
        <begin position="368"/>
        <end position="386"/>
    </location>
</feature>
<dbReference type="EMBL" id="KV440974">
    <property type="protein sequence ID" value="OAD77442.1"/>
    <property type="molecule type" value="Genomic_DNA"/>
</dbReference>
<dbReference type="Gene3D" id="1.20.1250.20">
    <property type="entry name" value="MFS general substrate transporter like domains"/>
    <property type="match status" value="1"/>
</dbReference>
<dbReference type="InterPro" id="IPR020846">
    <property type="entry name" value="MFS_dom"/>
</dbReference>
<evidence type="ECO:0000256" key="5">
    <source>
        <dbReference type="ARBA" id="ARBA00023136"/>
    </source>
</evidence>
<dbReference type="SUPFAM" id="SSF103473">
    <property type="entry name" value="MFS general substrate transporter"/>
    <property type="match status" value="1"/>
</dbReference>
<feature type="transmembrane region" description="Helical" evidence="7">
    <location>
        <begin position="398"/>
        <end position="416"/>
    </location>
</feature>
<protein>
    <recommendedName>
        <fullName evidence="8">Major facilitator superfamily (MFS) profile domain-containing protein</fullName>
    </recommendedName>
</protein>
<evidence type="ECO:0000313" key="10">
    <source>
        <dbReference type="Proteomes" id="UP000077315"/>
    </source>
</evidence>
<evidence type="ECO:0000256" key="7">
    <source>
        <dbReference type="SAM" id="Phobius"/>
    </source>
</evidence>
<keyword evidence="10" id="KW-1185">Reference proteome</keyword>
<evidence type="ECO:0000256" key="6">
    <source>
        <dbReference type="SAM" id="MobiDB-lite"/>
    </source>
</evidence>
<feature type="transmembrane region" description="Helical" evidence="7">
    <location>
        <begin position="64"/>
        <end position="89"/>
    </location>
</feature>
<dbReference type="GO" id="GO:0015174">
    <property type="term" value="F:basic amino acid transmembrane transporter activity"/>
    <property type="evidence" value="ECO:0007669"/>
    <property type="project" value="TreeGrafter"/>
</dbReference>
<dbReference type="Pfam" id="PF07690">
    <property type="entry name" value="MFS_1"/>
    <property type="match status" value="1"/>
</dbReference>
<accession>A0A162UQB8</accession>
<evidence type="ECO:0000256" key="1">
    <source>
        <dbReference type="ARBA" id="ARBA00004127"/>
    </source>
</evidence>
<comment type="subcellular location">
    <subcellularLocation>
        <location evidence="1">Endomembrane system</location>
        <topology evidence="1">Multi-pass membrane protein</topology>
    </subcellularLocation>
</comment>
<dbReference type="GO" id="GO:0005886">
    <property type="term" value="C:plasma membrane"/>
    <property type="evidence" value="ECO:0007669"/>
    <property type="project" value="TreeGrafter"/>
</dbReference>
<feature type="transmembrane region" description="Helical" evidence="7">
    <location>
        <begin position="293"/>
        <end position="314"/>
    </location>
</feature>
<feature type="transmembrane region" description="Helical" evidence="7">
    <location>
        <begin position="261"/>
        <end position="281"/>
    </location>
</feature>
<organism evidence="9 10">
    <name type="scientific">Phycomyces blakesleeanus (strain ATCC 8743b / DSM 1359 / FGSC 10004 / NBRC 33097 / NRRL 1555)</name>
    <dbReference type="NCBI Taxonomy" id="763407"/>
    <lineage>
        <taxon>Eukaryota</taxon>
        <taxon>Fungi</taxon>
        <taxon>Fungi incertae sedis</taxon>
        <taxon>Mucoromycota</taxon>
        <taxon>Mucoromycotina</taxon>
        <taxon>Mucoromycetes</taxon>
        <taxon>Mucorales</taxon>
        <taxon>Phycomycetaceae</taxon>
        <taxon>Phycomyces</taxon>
    </lineage>
</organism>
<feature type="transmembrane region" description="Helical" evidence="7">
    <location>
        <begin position="422"/>
        <end position="449"/>
    </location>
</feature>
<keyword evidence="2" id="KW-0813">Transport</keyword>
<dbReference type="VEuPathDB" id="FungiDB:PHYBLDRAFT_141330"/>
<dbReference type="PROSITE" id="PS50850">
    <property type="entry name" value="MFS"/>
    <property type="match status" value="1"/>
</dbReference>
<dbReference type="InterPro" id="IPR011701">
    <property type="entry name" value="MFS"/>
</dbReference>
<evidence type="ECO:0000256" key="3">
    <source>
        <dbReference type="ARBA" id="ARBA00022692"/>
    </source>
</evidence>
<dbReference type="InterPro" id="IPR036259">
    <property type="entry name" value="MFS_trans_sf"/>
</dbReference>
<feature type="domain" description="Major facilitator superfamily (MFS) profile" evidence="8">
    <location>
        <begin position="67"/>
        <end position="558"/>
    </location>
</feature>